<dbReference type="AlphaFoldDB" id="A0A1F4X3J2"/>
<protein>
    <submittedName>
        <fullName evidence="1">Uncharacterized protein</fullName>
    </submittedName>
</protein>
<reference evidence="1 2" key="1">
    <citation type="journal article" date="2016" name="Nat. Commun.">
        <title>Thousands of microbial genomes shed light on interconnected biogeochemical processes in an aquifer system.</title>
        <authorList>
            <person name="Anantharaman K."/>
            <person name="Brown C.T."/>
            <person name="Hug L.A."/>
            <person name="Sharon I."/>
            <person name="Castelle C.J."/>
            <person name="Probst A.J."/>
            <person name="Thomas B.C."/>
            <person name="Singh A."/>
            <person name="Wilkins M.J."/>
            <person name="Karaoz U."/>
            <person name="Brodie E.L."/>
            <person name="Williams K.H."/>
            <person name="Hubbard S.S."/>
            <person name="Banfield J.F."/>
        </authorList>
    </citation>
    <scope>NUCLEOTIDE SEQUENCE [LARGE SCALE GENOMIC DNA]</scope>
</reference>
<name>A0A1F4X3J2_UNCKA</name>
<organism evidence="1 2">
    <name type="scientific">candidate division WWE3 bacterium RIFOXYD1_FULL_39_9</name>
    <dbReference type="NCBI Taxonomy" id="1802649"/>
    <lineage>
        <taxon>Bacteria</taxon>
        <taxon>Katanobacteria</taxon>
    </lineage>
</organism>
<sequence length="87" mass="9910">MDNKLAEKLLKMKSVVDKADTAKSRAEGALSAIMQDLEKRDKIKTVEQLSKLIDEKEASLKKLEVKFENGVQSLERKYSWDTIQLQG</sequence>
<evidence type="ECO:0000313" key="1">
    <source>
        <dbReference type="EMBL" id="OGC76247.1"/>
    </source>
</evidence>
<gene>
    <name evidence="1" type="ORF">A2619_02220</name>
</gene>
<proteinExistence type="predicted"/>
<accession>A0A1F4X3J2</accession>
<evidence type="ECO:0000313" key="2">
    <source>
        <dbReference type="Proteomes" id="UP000176815"/>
    </source>
</evidence>
<dbReference type="Proteomes" id="UP000176815">
    <property type="component" value="Unassembled WGS sequence"/>
</dbReference>
<comment type="caution">
    <text evidence="1">The sequence shown here is derived from an EMBL/GenBank/DDBJ whole genome shotgun (WGS) entry which is preliminary data.</text>
</comment>
<dbReference type="EMBL" id="MEWG01000047">
    <property type="protein sequence ID" value="OGC76247.1"/>
    <property type="molecule type" value="Genomic_DNA"/>
</dbReference>